<keyword evidence="1" id="KW-1133">Transmembrane helix</keyword>
<keyword evidence="1" id="KW-0472">Membrane</keyword>
<dbReference type="EMBL" id="CAEZSN010000082">
    <property type="protein sequence ID" value="CAB4545715.1"/>
    <property type="molecule type" value="Genomic_DNA"/>
</dbReference>
<sequence>MTNDSDFELWAAMMADDEPVIATPAAEIVEEVPVVESAAPEVIEIQPIDEDTLGFSELAKSTISEPASRSAEFLPAVEDLDSDEELDFPTALFKEPQTNSITIAQVPDALTSDIVTESGEVLKTGAIDLPLLNNTGSIPIITVVPETIDEAAINADMGDPTTAGIPPIRAGSVMNSSAKVGVLPIKNRRSEGQVILLATSSILLVTLGAGVLALYMLEIIS</sequence>
<organism evidence="2">
    <name type="scientific">freshwater metagenome</name>
    <dbReference type="NCBI Taxonomy" id="449393"/>
    <lineage>
        <taxon>unclassified sequences</taxon>
        <taxon>metagenomes</taxon>
        <taxon>ecological metagenomes</taxon>
    </lineage>
</organism>
<gene>
    <name evidence="2" type="ORF">UFOPK1433_00782</name>
    <name evidence="3" type="ORF">UFOPK1843_00074</name>
</gene>
<evidence type="ECO:0000256" key="1">
    <source>
        <dbReference type="SAM" id="Phobius"/>
    </source>
</evidence>
<dbReference type="EMBL" id="CAEZUR010000003">
    <property type="protein sequence ID" value="CAB4600039.1"/>
    <property type="molecule type" value="Genomic_DNA"/>
</dbReference>
<keyword evidence="1" id="KW-0812">Transmembrane</keyword>
<evidence type="ECO:0000313" key="3">
    <source>
        <dbReference type="EMBL" id="CAB4600039.1"/>
    </source>
</evidence>
<reference evidence="2" key="1">
    <citation type="submission" date="2020-05" db="EMBL/GenBank/DDBJ databases">
        <authorList>
            <person name="Chiriac C."/>
            <person name="Salcher M."/>
            <person name="Ghai R."/>
            <person name="Kavagutti S V."/>
        </authorList>
    </citation>
    <scope>NUCLEOTIDE SEQUENCE</scope>
</reference>
<protein>
    <submittedName>
        <fullName evidence="2">Unannotated protein</fullName>
    </submittedName>
</protein>
<evidence type="ECO:0000313" key="2">
    <source>
        <dbReference type="EMBL" id="CAB4545715.1"/>
    </source>
</evidence>
<name>A0A6J6C3U0_9ZZZZ</name>
<accession>A0A6J6C3U0</accession>
<proteinExistence type="predicted"/>
<feature type="transmembrane region" description="Helical" evidence="1">
    <location>
        <begin position="194"/>
        <end position="217"/>
    </location>
</feature>
<dbReference type="AlphaFoldDB" id="A0A6J6C3U0"/>